<organism evidence="1 2">
    <name type="scientific">Noviherbaspirillum album</name>
    <dbReference type="NCBI Taxonomy" id="3080276"/>
    <lineage>
        <taxon>Bacteria</taxon>
        <taxon>Pseudomonadati</taxon>
        <taxon>Pseudomonadota</taxon>
        <taxon>Betaproteobacteria</taxon>
        <taxon>Burkholderiales</taxon>
        <taxon>Oxalobacteraceae</taxon>
        <taxon>Noviherbaspirillum</taxon>
    </lineage>
</organism>
<sequence length="259" mass="29735">MQIYIGTSGFQYKHWNNGVFYPRGIKDRLRYALSRMTAIEINSSFYRIPPPDTVETWARNLPAGVRMVLKAPQSVTHRRRLKLESEGNVRQGRDLLNYFIDGVLRIPQANRGPALLQLPESMAPDLTRLEQVLQLFSRRGLQVALEVRHAAWCNVDTLALLEYYQATLVASDWPEFHTPLLPTSQFIYLRRHGPGALYASGYDDKALRADIDSIWRLAGANQASTCHQIDTAYVFFNNDIHGHAPRDAMRMMELLEHKR</sequence>
<dbReference type="InterPro" id="IPR002763">
    <property type="entry name" value="DUF72"/>
</dbReference>
<dbReference type="InterPro" id="IPR036520">
    <property type="entry name" value="UPF0759_sf"/>
</dbReference>
<proteinExistence type="predicted"/>
<accession>A0ABU6JJC9</accession>
<gene>
    <name evidence="1" type="ORF">RY831_32270</name>
</gene>
<dbReference type="Pfam" id="PF01904">
    <property type="entry name" value="DUF72"/>
    <property type="match status" value="1"/>
</dbReference>
<evidence type="ECO:0000313" key="1">
    <source>
        <dbReference type="EMBL" id="MEC4723797.1"/>
    </source>
</evidence>
<comment type="caution">
    <text evidence="1">The sequence shown here is derived from an EMBL/GenBank/DDBJ whole genome shotgun (WGS) entry which is preliminary data.</text>
</comment>
<dbReference type="RefSeq" id="WP_326510399.1">
    <property type="nucleotide sequence ID" value="NZ_JAWIIV010000079.1"/>
</dbReference>
<protein>
    <submittedName>
        <fullName evidence="1">DUF72 domain-containing protein</fullName>
    </submittedName>
</protein>
<dbReference type="PANTHER" id="PTHR30348:SF4">
    <property type="entry name" value="DUF72 DOMAIN-CONTAINING PROTEIN"/>
    <property type="match status" value="1"/>
</dbReference>
<dbReference type="SUPFAM" id="SSF117396">
    <property type="entry name" value="TM1631-like"/>
    <property type="match status" value="1"/>
</dbReference>
<keyword evidence="2" id="KW-1185">Reference proteome</keyword>
<dbReference type="Proteomes" id="UP001352263">
    <property type="component" value="Unassembled WGS sequence"/>
</dbReference>
<dbReference type="Gene3D" id="3.20.20.410">
    <property type="entry name" value="Protein of unknown function UPF0759"/>
    <property type="match status" value="1"/>
</dbReference>
<dbReference type="PANTHER" id="PTHR30348">
    <property type="entry name" value="UNCHARACTERIZED PROTEIN YECE"/>
    <property type="match status" value="1"/>
</dbReference>
<name>A0ABU6JJC9_9BURK</name>
<evidence type="ECO:0000313" key="2">
    <source>
        <dbReference type="Proteomes" id="UP001352263"/>
    </source>
</evidence>
<reference evidence="1 2" key="1">
    <citation type="submission" date="2023-10" db="EMBL/GenBank/DDBJ databases">
        <title>Noviherbaspirillum sp. CPCC 100848 genome assembly.</title>
        <authorList>
            <person name="Li X.Y."/>
            <person name="Fang X.M."/>
        </authorList>
    </citation>
    <scope>NUCLEOTIDE SEQUENCE [LARGE SCALE GENOMIC DNA]</scope>
    <source>
        <strain evidence="1 2">CPCC 100848</strain>
    </source>
</reference>
<dbReference type="EMBL" id="JAWIIV010000079">
    <property type="protein sequence ID" value="MEC4723797.1"/>
    <property type="molecule type" value="Genomic_DNA"/>
</dbReference>